<evidence type="ECO:0000256" key="4">
    <source>
        <dbReference type="ARBA" id="ARBA00022833"/>
    </source>
</evidence>
<dbReference type="Gene3D" id="3.20.20.105">
    <property type="entry name" value="Queuine tRNA-ribosyltransferase-like"/>
    <property type="match status" value="1"/>
</dbReference>
<keyword evidence="1 5" id="KW-0963">Cytoplasm</keyword>
<dbReference type="HAMAP" id="MF_03043">
    <property type="entry name" value="QTRT2"/>
    <property type="match status" value="1"/>
</dbReference>
<keyword evidence="4" id="KW-0862">Zinc</keyword>
<proteinExistence type="inferred from homology"/>
<dbReference type="PANTHER" id="PTHR46064:SF1">
    <property type="entry name" value="QUEUINE TRNA-RIBOSYLTRANSFERASE ACCESSORY SUBUNIT 2"/>
    <property type="match status" value="1"/>
</dbReference>
<comment type="caution">
    <text evidence="5">Lacks conserved residue(s) required for the propagation of feature annotation.</text>
</comment>
<dbReference type="PANTHER" id="PTHR46064">
    <property type="entry name" value="QUEUINE TRNA-RIBOSYLTRANSFERASE ACCESSORY SUBUNIT 2"/>
    <property type="match status" value="1"/>
</dbReference>
<comment type="caution">
    <text evidence="7">The sequence shown here is derived from an EMBL/GenBank/DDBJ whole genome shotgun (WGS) entry which is preliminary data.</text>
</comment>
<dbReference type="GO" id="GO:0006400">
    <property type="term" value="P:tRNA modification"/>
    <property type="evidence" value="ECO:0007669"/>
    <property type="project" value="InterPro"/>
</dbReference>
<evidence type="ECO:0000313" key="8">
    <source>
        <dbReference type="Proteomes" id="UP000192578"/>
    </source>
</evidence>
<dbReference type="Proteomes" id="UP000192578">
    <property type="component" value="Unassembled WGS sequence"/>
</dbReference>
<sequence>MCLSFIRKSRFFISARWYHSSAMEFSVKVAPSVVGAAENAGEIRRGNLSLTGRTGRMCRIETPGCFVHTQTGSIPHLTPDDLQYIDPAYISNPPPLNMALASLSMLAPSVEAFGKPLSTFVGYPDSFVYLGLNDPLKPPKPGSNEKSSMGLWNRAGKVKVSPEAFLDLNNKLHPDMLQIICDMDTQLVGASGQRLTKSFDSSLSWLDLFLKSRQGSPVEAVPVLATVGGGSDPWRRENFCKEVATRAVDGFVVDGFGDQWLSRWKEWESTGDLFESHKDLVSLSLRALPETKPRFLHAPLPPKAVIYLVEMGVDMFDTSYAAALADRREALIRTEDYAFDVISLGDQKYFEDLTPLSTRWACYTCKNYTKAYLHHLIHCQEINGGVLLMIHNLNEYLKFFHDLRQTIDNGSISLWKSQSSHVKVATNGNGNS</sequence>
<dbReference type="GO" id="GO:0008479">
    <property type="term" value="F:tRNA-guanosine(34) queuine transglycosylase activity"/>
    <property type="evidence" value="ECO:0007669"/>
    <property type="project" value="UniProtKB-UniRule"/>
</dbReference>
<organism evidence="7 8">
    <name type="scientific">Hypsibius exemplaris</name>
    <name type="common">Freshwater tardigrade</name>
    <dbReference type="NCBI Taxonomy" id="2072580"/>
    <lineage>
        <taxon>Eukaryota</taxon>
        <taxon>Metazoa</taxon>
        <taxon>Ecdysozoa</taxon>
        <taxon>Tardigrada</taxon>
        <taxon>Eutardigrada</taxon>
        <taxon>Parachela</taxon>
        <taxon>Hypsibioidea</taxon>
        <taxon>Hypsibiidae</taxon>
        <taxon>Hypsibius</taxon>
    </lineage>
</organism>
<evidence type="ECO:0000256" key="2">
    <source>
        <dbReference type="ARBA" id="ARBA00022694"/>
    </source>
</evidence>
<dbReference type="Pfam" id="PF01702">
    <property type="entry name" value="TGT"/>
    <property type="match status" value="1"/>
</dbReference>
<reference evidence="8" key="1">
    <citation type="submission" date="2017-01" db="EMBL/GenBank/DDBJ databases">
        <title>Comparative genomics of anhydrobiosis in the tardigrade Hypsibius dujardini.</title>
        <authorList>
            <person name="Yoshida Y."/>
            <person name="Koutsovoulos G."/>
            <person name="Laetsch D."/>
            <person name="Stevens L."/>
            <person name="Kumar S."/>
            <person name="Horikawa D."/>
            <person name="Ishino K."/>
            <person name="Komine S."/>
            <person name="Tomita M."/>
            <person name="Blaxter M."/>
            <person name="Arakawa K."/>
        </authorList>
    </citation>
    <scope>NUCLEOTIDE SEQUENCE [LARGE SCALE GENOMIC DNA]</scope>
    <source>
        <strain evidence="8">Z151</strain>
    </source>
</reference>
<dbReference type="InterPro" id="IPR036511">
    <property type="entry name" value="TGT-like_sf"/>
</dbReference>
<dbReference type="InterPro" id="IPR050852">
    <property type="entry name" value="Queuine_tRNA-ribosyltrfase"/>
</dbReference>
<dbReference type="SUPFAM" id="SSF51713">
    <property type="entry name" value="tRNA-guanine transglycosylase"/>
    <property type="match status" value="1"/>
</dbReference>
<dbReference type="OrthoDB" id="27601at2759"/>
<evidence type="ECO:0000313" key="7">
    <source>
        <dbReference type="EMBL" id="OQV22363.1"/>
    </source>
</evidence>
<comment type="subunit">
    <text evidence="5">Heterodimer of a catalytic subunit and an accessory subunit.</text>
</comment>
<feature type="domain" description="tRNA-guanine(15) transglycosylase-like" evidence="6">
    <location>
        <begin position="44"/>
        <end position="418"/>
    </location>
</feature>
<evidence type="ECO:0000256" key="5">
    <source>
        <dbReference type="HAMAP-Rule" id="MF_03043"/>
    </source>
</evidence>
<keyword evidence="3" id="KW-0479">Metal-binding</keyword>
<evidence type="ECO:0000259" key="6">
    <source>
        <dbReference type="Pfam" id="PF01702"/>
    </source>
</evidence>
<keyword evidence="2 5" id="KW-0819">tRNA processing</keyword>
<dbReference type="AlphaFoldDB" id="A0A1W0X4F0"/>
<accession>A0A1W0X4F0</accession>
<name>A0A1W0X4F0_HYPEX</name>
<gene>
    <name evidence="7" type="ORF">BV898_03859</name>
</gene>
<protein>
    <recommendedName>
        <fullName evidence="5">Queuine tRNA-ribosyltransferase accessory subunit 2</fullName>
    </recommendedName>
    <alternativeName>
        <fullName evidence="5">Queuine tRNA-ribosyltransferase domain-containing protein 1</fullName>
    </alternativeName>
</protein>
<dbReference type="InterPro" id="IPR002616">
    <property type="entry name" value="tRNA_ribo_trans-like"/>
</dbReference>
<comment type="similarity">
    <text evidence="5">Belongs to the queuine tRNA-ribosyltransferase family. QTRT2 subfamily.</text>
</comment>
<comment type="subcellular location">
    <subcellularLocation>
        <location evidence="5">Cytoplasm</location>
    </subcellularLocation>
</comment>
<evidence type="ECO:0000256" key="3">
    <source>
        <dbReference type="ARBA" id="ARBA00022723"/>
    </source>
</evidence>
<dbReference type="EMBL" id="MTYJ01000018">
    <property type="protein sequence ID" value="OQV22363.1"/>
    <property type="molecule type" value="Genomic_DNA"/>
</dbReference>
<dbReference type="NCBIfam" id="TIGR00449">
    <property type="entry name" value="tgt_general"/>
    <property type="match status" value="1"/>
</dbReference>
<dbReference type="GO" id="GO:0046872">
    <property type="term" value="F:metal ion binding"/>
    <property type="evidence" value="ECO:0007669"/>
    <property type="project" value="UniProtKB-KW"/>
</dbReference>
<dbReference type="GO" id="GO:0005737">
    <property type="term" value="C:cytoplasm"/>
    <property type="evidence" value="ECO:0007669"/>
    <property type="project" value="UniProtKB-SubCell"/>
</dbReference>
<comment type="function">
    <text evidence="5">Non-catalytic subunit of the queuine tRNA-ribosyltransferase (TGT) that catalyzes the base-exchange of a guanine (G) residue with queuine (Q) at position 34 (anticodon wobble position) in tRNAs with GU(N) anticodons (tRNA-Asp, -Asn, -His and -Tyr), resulting in the hypermodified nucleoside queuosine (7-(((4,5-cis-dihydroxy-2-cyclopenten-1-yl)amino)methyl)-7-deazaguanosine).</text>
</comment>
<evidence type="ECO:0000256" key="1">
    <source>
        <dbReference type="ARBA" id="ARBA00022490"/>
    </source>
</evidence>
<keyword evidence="8" id="KW-1185">Reference proteome</keyword>
<dbReference type="InterPro" id="IPR028592">
    <property type="entry name" value="QTRTD1"/>
</dbReference>